<sequence length="111" mass="12099">MPWLFDVAASHGADIWYSPSCRNVEEASSCMGLEESSIHQLKGDKKDLLDVIDDVEWVLHSMITSGVSSDTSKKSPAQGHKCQSDAPDGPTDVDGKGRTVAPKRKRVKRTS</sequence>
<evidence type="ECO:0000256" key="1">
    <source>
        <dbReference type="SAM" id="MobiDB-lite"/>
    </source>
</evidence>
<dbReference type="HOGENOM" id="CLU_2158793_0_0_1"/>
<keyword evidence="3" id="KW-1185">Reference proteome</keyword>
<proteinExistence type="predicted"/>
<name>A0A067Q618_9AGAM</name>
<feature type="region of interest" description="Disordered" evidence="1">
    <location>
        <begin position="66"/>
        <end position="111"/>
    </location>
</feature>
<evidence type="ECO:0000313" key="3">
    <source>
        <dbReference type="Proteomes" id="UP000027265"/>
    </source>
</evidence>
<reference evidence="3" key="1">
    <citation type="journal article" date="2014" name="Proc. Natl. Acad. Sci. U.S.A.">
        <title>Extensive sampling of basidiomycete genomes demonstrates inadequacy of the white-rot/brown-rot paradigm for wood decay fungi.</title>
        <authorList>
            <person name="Riley R."/>
            <person name="Salamov A.A."/>
            <person name="Brown D.W."/>
            <person name="Nagy L.G."/>
            <person name="Floudas D."/>
            <person name="Held B.W."/>
            <person name="Levasseur A."/>
            <person name="Lombard V."/>
            <person name="Morin E."/>
            <person name="Otillar R."/>
            <person name="Lindquist E.A."/>
            <person name="Sun H."/>
            <person name="LaButti K.M."/>
            <person name="Schmutz J."/>
            <person name="Jabbour D."/>
            <person name="Luo H."/>
            <person name="Baker S.E."/>
            <person name="Pisabarro A.G."/>
            <person name="Walton J.D."/>
            <person name="Blanchette R.A."/>
            <person name="Henrissat B."/>
            <person name="Martin F."/>
            <person name="Cullen D."/>
            <person name="Hibbett D.S."/>
            <person name="Grigoriev I.V."/>
        </authorList>
    </citation>
    <scope>NUCLEOTIDE SEQUENCE [LARGE SCALE GENOMIC DNA]</scope>
    <source>
        <strain evidence="3">MUCL 33604</strain>
    </source>
</reference>
<dbReference type="AlphaFoldDB" id="A0A067Q618"/>
<accession>A0A067Q618</accession>
<dbReference type="InParanoid" id="A0A067Q618"/>
<organism evidence="2 3">
    <name type="scientific">Jaapia argillacea MUCL 33604</name>
    <dbReference type="NCBI Taxonomy" id="933084"/>
    <lineage>
        <taxon>Eukaryota</taxon>
        <taxon>Fungi</taxon>
        <taxon>Dikarya</taxon>
        <taxon>Basidiomycota</taxon>
        <taxon>Agaricomycotina</taxon>
        <taxon>Agaricomycetes</taxon>
        <taxon>Agaricomycetidae</taxon>
        <taxon>Jaapiales</taxon>
        <taxon>Jaapiaceae</taxon>
        <taxon>Jaapia</taxon>
    </lineage>
</organism>
<dbReference type="EMBL" id="KL197718">
    <property type="protein sequence ID" value="KDQ58051.1"/>
    <property type="molecule type" value="Genomic_DNA"/>
</dbReference>
<dbReference type="Proteomes" id="UP000027265">
    <property type="component" value="Unassembled WGS sequence"/>
</dbReference>
<evidence type="ECO:0000313" key="2">
    <source>
        <dbReference type="EMBL" id="KDQ58051.1"/>
    </source>
</evidence>
<protein>
    <submittedName>
        <fullName evidence="2">Uncharacterized protein</fullName>
    </submittedName>
</protein>
<feature type="compositionally biased region" description="Basic residues" evidence="1">
    <location>
        <begin position="101"/>
        <end position="111"/>
    </location>
</feature>
<gene>
    <name evidence="2" type="ORF">JAAARDRAFT_193524</name>
</gene>